<keyword evidence="11" id="KW-0137">Centromere</keyword>
<feature type="domain" description="Mis18" evidence="13">
    <location>
        <begin position="45"/>
        <end position="143"/>
    </location>
</feature>
<evidence type="ECO:0000256" key="2">
    <source>
        <dbReference type="ARBA" id="ARBA00004123"/>
    </source>
</evidence>
<keyword evidence="12" id="KW-0175">Coiled coil</keyword>
<keyword evidence="9" id="KW-0539">Nucleus</keyword>
<dbReference type="PANTHER" id="PTHR16431:SF3">
    <property type="entry name" value="PROTEIN MIS18-BETA"/>
    <property type="match status" value="1"/>
</dbReference>
<keyword evidence="4" id="KW-0158">Chromosome</keyword>
<evidence type="ECO:0000256" key="10">
    <source>
        <dbReference type="ARBA" id="ARBA00023306"/>
    </source>
</evidence>
<gene>
    <name evidence="14" type="ORF">ACEWY4_005651</name>
</gene>
<evidence type="ECO:0000256" key="7">
    <source>
        <dbReference type="ARBA" id="ARBA00022776"/>
    </source>
</evidence>
<dbReference type="GO" id="GO:0000775">
    <property type="term" value="C:chromosome, centromeric region"/>
    <property type="evidence" value="ECO:0007669"/>
    <property type="project" value="UniProtKB-SubCell"/>
</dbReference>
<protein>
    <recommendedName>
        <fullName evidence="13">Mis18 domain-containing protein</fullName>
    </recommendedName>
</protein>
<dbReference type="InterPro" id="IPR034752">
    <property type="entry name" value="Mis18"/>
</dbReference>
<evidence type="ECO:0000256" key="8">
    <source>
        <dbReference type="ARBA" id="ARBA00022833"/>
    </source>
</evidence>
<keyword evidence="7" id="KW-0498">Mitosis</keyword>
<keyword evidence="8" id="KW-0862">Zinc</keyword>
<evidence type="ECO:0000256" key="1">
    <source>
        <dbReference type="ARBA" id="ARBA00003694"/>
    </source>
</evidence>
<feature type="coiled-coil region" evidence="12">
    <location>
        <begin position="161"/>
        <end position="188"/>
    </location>
</feature>
<evidence type="ECO:0000313" key="14">
    <source>
        <dbReference type="EMBL" id="KAL2099171.1"/>
    </source>
</evidence>
<evidence type="ECO:0000256" key="6">
    <source>
        <dbReference type="ARBA" id="ARBA00022723"/>
    </source>
</evidence>
<evidence type="ECO:0000256" key="4">
    <source>
        <dbReference type="ARBA" id="ARBA00022454"/>
    </source>
</evidence>
<dbReference type="EMBL" id="JBHFQA010000005">
    <property type="protein sequence ID" value="KAL2099171.1"/>
    <property type="molecule type" value="Genomic_DNA"/>
</dbReference>
<dbReference type="PANTHER" id="PTHR16431">
    <property type="entry name" value="NEUROGENIC PROTEIN MASTERMIND"/>
    <property type="match status" value="1"/>
</dbReference>
<dbReference type="GO" id="GO:0051301">
    <property type="term" value="P:cell division"/>
    <property type="evidence" value="ECO:0007669"/>
    <property type="project" value="UniProtKB-KW"/>
</dbReference>
<dbReference type="Pfam" id="PF03226">
    <property type="entry name" value="Yippee-Mis18"/>
    <property type="match status" value="1"/>
</dbReference>
<keyword evidence="5" id="KW-0132">Cell division</keyword>
<keyword evidence="10" id="KW-0131">Cell cycle</keyword>
<evidence type="ECO:0000256" key="5">
    <source>
        <dbReference type="ARBA" id="ARBA00022618"/>
    </source>
</evidence>
<evidence type="ECO:0000259" key="13">
    <source>
        <dbReference type="PROSITE" id="PS51793"/>
    </source>
</evidence>
<keyword evidence="6" id="KW-0479">Metal-binding</keyword>
<comment type="function">
    <text evidence="1">Required for recruitment of CENPA to centromeres and normal chromosome segregation during mitosis.</text>
</comment>
<name>A0ABD1KJK9_9TELE</name>
<accession>A0ABD1KJK9</accession>
<dbReference type="GO" id="GO:0046872">
    <property type="term" value="F:metal ion binding"/>
    <property type="evidence" value="ECO:0007669"/>
    <property type="project" value="UniProtKB-KW"/>
</dbReference>
<keyword evidence="15" id="KW-1185">Reference proteome</keyword>
<evidence type="ECO:0000313" key="15">
    <source>
        <dbReference type="Proteomes" id="UP001591681"/>
    </source>
</evidence>
<comment type="caution">
    <text evidence="14">The sequence shown here is derived from an EMBL/GenBank/DDBJ whole genome shotgun (WGS) entry which is preliminary data.</text>
</comment>
<dbReference type="GO" id="GO:0005634">
    <property type="term" value="C:nucleus"/>
    <property type="evidence" value="ECO:0007669"/>
    <property type="project" value="UniProtKB-SubCell"/>
</dbReference>
<evidence type="ECO:0000256" key="11">
    <source>
        <dbReference type="ARBA" id="ARBA00023328"/>
    </source>
</evidence>
<dbReference type="InterPro" id="IPR004910">
    <property type="entry name" value="Yippee/Mis18/Cereblon"/>
</dbReference>
<dbReference type="Proteomes" id="UP001591681">
    <property type="component" value="Unassembled WGS sequence"/>
</dbReference>
<evidence type="ECO:0000256" key="3">
    <source>
        <dbReference type="ARBA" id="ARBA00004584"/>
    </source>
</evidence>
<sequence length="205" mass="22633">MAYSQNSSFCSVTNTDCSLSSVILEKFKDLNVDKAKACRIDYKNSLVLCCSNCNVILGDSHGICGESVDLNSVICFKVTEDVLIKGNQKICLEGPLANCLYSYLQCSGCLLVVGAALQATPPNLSALRDFFLLQKDRINCYNMKNSTMVAGTTLNFELKPMGELTKLKQELESQMKRLDVLKALLSQEKIQRGGVDKLHCKSKRL</sequence>
<evidence type="ECO:0000256" key="9">
    <source>
        <dbReference type="ARBA" id="ARBA00023242"/>
    </source>
</evidence>
<evidence type="ECO:0000256" key="12">
    <source>
        <dbReference type="SAM" id="Coils"/>
    </source>
</evidence>
<reference evidence="14 15" key="1">
    <citation type="submission" date="2024-09" db="EMBL/GenBank/DDBJ databases">
        <title>A chromosome-level genome assembly of Gray's grenadier anchovy, Coilia grayii.</title>
        <authorList>
            <person name="Fu Z."/>
        </authorList>
    </citation>
    <scope>NUCLEOTIDE SEQUENCE [LARGE SCALE GENOMIC DNA]</scope>
    <source>
        <strain evidence="14">G4</strain>
        <tissue evidence="14">Muscle</tissue>
    </source>
</reference>
<dbReference type="PROSITE" id="PS51793">
    <property type="entry name" value="MIS18"/>
    <property type="match status" value="1"/>
</dbReference>
<organism evidence="14 15">
    <name type="scientific">Coilia grayii</name>
    <name type="common">Gray's grenadier anchovy</name>
    <dbReference type="NCBI Taxonomy" id="363190"/>
    <lineage>
        <taxon>Eukaryota</taxon>
        <taxon>Metazoa</taxon>
        <taxon>Chordata</taxon>
        <taxon>Craniata</taxon>
        <taxon>Vertebrata</taxon>
        <taxon>Euteleostomi</taxon>
        <taxon>Actinopterygii</taxon>
        <taxon>Neopterygii</taxon>
        <taxon>Teleostei</taxon>
        <taxon>Clupei</taxon>
        <taxon>Clupeiformes</taxon>
        <taxon>Clupeoidei</taxon>
        <taxon>Engraulidae</taxon>
        <taxon>Coilinae</taxon>
        <taxon>Coilia</taxon>
    </lineage>
</organism>
<dbReference type="AlphaFoldDB" id="A0ABD1KJK9"/>
<proteinExistence type="predicted"/>
<comment type="subcellular location">
    <subcellularLocation>
        <location evidence="3">Chromosome</location>
        <location evidence="3">Centromere</location>
    </subcellularLocation>
    <subcellularLocation>
        <location evidence="2">Nucleus</location>
    </subcellularLocation>
</comment>